<name>A0A6I6JXV5_9BACT</name>
<evidence type="ECO:0000313" key="2">
    <source>
        <dbReference type="Proteomes" id="UP000428260"/>
    </source>
</evidence>
<evidence type="ECO:0000313" key="1">
    <source>
        <dbReference type="EMBL" id="QGY47996.1"/>
    </source>
</evidence>
<keyword evidence="2" id="KW-1185">Reference proteome</keyword>
<dbReference type="EMBL" id="CP046401">
    <property type="protein sequence ID" value="QGY47996.1"/>
    <property type="molecule type" value="Genomic_DNA"/>
</dbReference>
<protein>
    <submittedName>
        <fullName evidence="1">Uncharacterized protein</fullName>
    </submittedName>
</protein>
<dbReference type="Proteomes" id="UP000428260">
    <property type="component" value="Chromosome"/>
</dbReference>
<sequence>MRPYIIVLFLIVSIISCNNDTPLLDSEPEPELDSCEFYATGFYNDTLPGKIPHKFWPCMSTEDLVEAGSYNFPSIIMLTGTSSLQQGYDLCRKKYSWFVELEGRTDAVGYLIAKYVSIDTVNYNMELDPYHFGGYKYYTYCLETFLAQEAYLKHITDEQRLTLLDELFIKQEVRKGDIGWFAIEGPTFAMSRVMYFYGYQPLLDSMEQSILIKNLVEYGNLFINVEDGAKAQSSIFNLTTEFINELKTKSE</sequence>
<accession>A0A6I6JXV5</accession>
<reference evidence="1 2" key="1">
    <citation type="submission" date="2019-11" db="EMBL/GenBank/DDBJ databases">
        <authorList>
            <person name="Zheng R.K."/>
            <person name="Sun C.M."/>
        </authorList>
    </citation>
    <scope>NUCLEOTIDE SEQUENCE [LARGE SCALE GENOMIC DNA]</scope>
    <source>
        <strain evidence="1 2">WC007</strain>
    </source>
</reference>
<dbReference type="KEGG" id="mcos:GM418_31370"/>
<dbReference type="RefSeq" id="WP_158872372.1">
    <property type="nucleotide sequence ID" value="NZ_CP046401.1"/>
</dbReference>
<proteinExistence type="predicted"/>
<dbReference type="PROSITE" id="PS51257">
    <property type="entry name" value="PROKAR_LIPOPROTEIN"/>
    <property type="match status" value="1"/>
</dbReference>
<dbReference type="AlphaFoldDB" id="A0A6I6JXV5"/>
<organism evidence="1 2">
    <name type="scientific">Maribellus comscasis</name>
    <dbReference type="NCBI Taxonomy" id="2681766"/>
    <lineage>
        <taxon>Bacteria</taxon>
        <taxon>Pseudomonadati</taxon>
        <taxon>Bacteroidota</taxon>
        <taxon>Bacteroidia</taxon>
        <taxon>Marinilabiliales</taxon>
        <taxon>Prolixibacteraceae</taxon>
        <taxon>Maribellus</taxon>
    </lineage>
</organism>
<gene>
    <name evidence="1" type="ORF">GM418_31370</name>
</gene>